<dbReference type="Proteomes" id="UP001286174">
    <property type="component" value="Unassembled WGS sequence"/>
</dbReference>
<keyword evidence="1" id="KW-1133">Transmembrane helix</keyword>
<reference evidence="2 3" key="1">
    <citation type="submission" date="2022-03" db="EMBL/GenBank/DDBJ databases">
        <title>Novel taxa within the pig intestine.</title>
        <authorList>
            <person name="Wylensek D."/>
            <person name="Bishof K."/>
            <person name="Afrizal A."/>
            <person name="Clavel T."/>
        </authorList>
    </citation>
    <scope>NUCLEOTIDE SEQUENCE [LARGE SCALE GENOMIC DNA]</scope>
    <source>
        <strain evidence="2 3">CLA-KB-P133</strain>
    </source>
</reference>
<evidence type="ECO:0000313" key="2">
    <source>
        <dbReference type="EMBL" id="MDX8419017.1"/>
    </source>
</evidence>
<keyword evidence="3" id="KW-1185">Reference proteome</keyword>
<protein>
    <submittedName>
        <fullName evidence="2">Uncharacterized protein</fullName>
    </submittedName>
</protein>
<dbReference type="EMBL" id="JALBUR010000004">
    <property type="protein sequence ID" value="MDX8419017.1"/>
    <property type="molecule type" value="Genomic_DNA"/>
</dbReference>
<dbReference type="RefSeq" id="WP_277010242.1">
    <property type="nucleotide sequence ID" value="NZ_JALBUR010000004.1"/>
</dbReference>
<keyword evidence="1" id="KW-0812">Transmembrane</keyword>
<evidence type="ECO:0000313" key="3">
    <source>
        <dbReference type="Proteomes" id="UP001286174"/>
    </source>
</evidence>
<evidence type="ECO:0000256" key="1">
    <source>
        <dbReference type="SAM" id="Phobius"/>
    </source>
</evidence>
<comment type="caution">
    <text evidence="2">The sequence shown here is derived from an EMBL/GenBank/DDBJ whole genome shotgun (WGS) entry which is preliminary data.</text>
</comment>
<dbReference type="AlphaFoldDB" id="A0AB35U3Y4"/>
<proteinExistence type="predicted"/>
<accession>A0AB35U3Y4</accession>
<gene>
    <name evidence="2" type="ORF">MOZ60_02790</name>
</gene>
<organism evidence="2 3">
    <name type="scientific">Grylomicrobium aquisgranensis</name>
    <dbReference type="NCBI Taxonomy" id="2926318"/>
    <lineage>
        <taxon>Bacteria</taxon>
        <taxon>Bacillati</taxon>
        <taxon>Bacillota</taxon>
        <taxon>Erysipelotrichia</taxon>
        <taxon>Erysipelotrichales</taxon>
        <taxon>Erysipelotrichaceae</taxon>
        <taxon>Grylomicrobium</taxon>
    </lineage>
</organism>
<keyword evidence="1" id="KW-0472">Membrane</keyword>
<name>A0AB35U3Y4_9FIRM</name>
<feature type="transmembrane region" description="Helical" evidence="1">
    <location>
        <begin position="64"/>
        <end position="90"/>
    </location>
</feature>
<sequence length="94" mass="11040">MFFIHRKQVDEDVEKIRQYTLAEADPEKLAQEIQAEEEAKEAERRQHDEAVKDFTAKDVVAMSIAVFQILLPIFLIMFAVAALVVFYFWYMGMH</sequence>